<dbReference type="GO" id="GO:0016020">
    <property type="term" value="C:membrane"/>
    <property type="evidence" value="ECO:0007669"/>
    <property type="project" value="UniProtKB-SubCell"/>
</dbReference>
<feature type="compositionally biased region" description="Acidic residues" evidence="17">
    <location>
        <begin position="448"/>
        <end position="458"/>
    </location>
</feature>
<dbReference type="GO" id="GO:0016787">
    <property type="term" value="F:hydrolase activity"/>
    <property type="evidence" value="ECO:0007669"/>
    <property type="project" value="UniProtKB-KW"/>
</dbReference>
<gene>
    <name evidence="19" type="ORF">RclHR1_00550017</name>
</gene>
<evidence type="ECO:0000256" key="3">
    <source>
        <dbReference type="ARBA" id="ARBA00022448"/>
    </source>
</evidence>
<evidence type="ECO:0000256" key="1">
    <source>
        <dbReference type="ARBA" id="ARBA00001946"/>
    </source>
</evidence>
<evidence type="ECO:0000256" key="16">
    <source>
        <dbReference type="ARBA" id="ARBA00024013"/>
    </source>
</evidence>
<dbReference type="STRING" id="94130.A0A2Z6S5X2"/>
<evidence type="ECO:0000256" key="2">
    <source>
        <dbReference type="ARBA" id="ARBA00004167"/>
    </source>
</evidence>
<sequence>MLRKNPQSYFDKNYTKESEEKIDIRKENIRNKIGWKSNLHGSLEIENFKSKSINLERLKLTQLKIINCSQVTEIKLSGLIKLERLVVSKCSRLTNLEIVNCTQLTEFGLSELIKLKSLFVSGCPKLTKLDISHNELNELTELDVNNLIELNCSNTSIKKLSLNQCPDIVKLNCSNNKKLINLDISNCSKLEYLDCSNSNLTSLDVSNCPNIKEIITPPKFSDKVISKKEIFKNILIIGCTGSGKSTLANVLAGDENFEESGNGVSKTETFQKINFEWKGVKYRVIDTTGFDHTRLSKNKILSRIKEGISSVPEGINQILLVVGKNFTDEVGRLGLFESNIFEYITIVRTKFCNFKNRDECKKDKDKLCRESEINARIVESCKGMIYVDNPPINISDYDDDDDDDDDKEANIRINKKTRERSRIILLSYLEKVCQEKALQHINIHEEALSDDDEDEDESTVASSSSSWYQPSGTKT</sequence>
<evidence type="ECO:0000256" key="8">
    <source>
        <dbReference type="ARBA" id="ARBA00022741"/>
    </source>
</evidence>
<dbReference type="GO" id="GO:0005525">
    <property type="term" value="F:GTP binding"/>
    <property type="evidence" value="ECO:0007669"/>
    <property type="project" value="UniProtKB-KW"/>
</dbReference>
<dbReference type="SUPFAM" id="SSF52058">
    <property type="entry name" value="L domain-like"/>
    <property type="match status" value="1"/>
</dbReference>
<keyword evidence="9" id="KW-0378">Hydrolase</keyword>
<organism evidence="19 20">
    <name type="scientific">Rhizophagus clarus</name>
    <dbReference type="NCBI Taxonomy" id="94130"/>
    <lineage>
        <taxon>Eukaryota</taxon>
        <taxon>Fungi</taxon>
        <taxon>Fungi incertae sedis</taxon>
        <taxon>Mucoromycota</taxon>
        <taxon>Glomeromycotina</taxon>
        <taxon>Glomeromycetes</taxon>
        <taxon>Glomerales</taxon>
        <taxon>Glomeraceae</taxon>
        <taxon>Rhizophagus</taxon>
    </lineage>
</organism>
<dbReference type="InterPro" id="IPR032675">
    <property type="entry name" value="LRR_dom_sf"/>
</dbReference>
<evidence type="ECO:0000313" key="20">
    <source>
        <dbReference type="Proteomes" id="UP000247702"/>
    </source>
</evidence>
<keyword evidence="4" id="KW-0150">Chloroplast</keyword>
<feature type="domain" description="AIG1-type G" evidence="18">
    <location>
        <begin position="232"/>
        <end position="350"/>
    </location>
</feature>
<keyword evidence="11" id="KW-0460">Magnesium</keyword>
<dbReference type="InterPro" id="IPR027417">
    <property type="entry name" value="P-loop_NTPase"/>
</dbReference>
<evidence type="ECO:0000256" key="6">
    <source>
        <dbReference type="ARBA" id="ARBA00022692"/>
    </source>
</evidence>
<evidence type="ECO:0000256" key="9">
    <source>
        <dbReference type="ARBA" id="ARBA00022801"/>
    </source>
</evidence>
<dbReference type="Pfam" id="PF04548">
    <property type="entry name" value="AIG1"/>
    <property type="match status" value="1"/>
</dbReference>
<dbReference type="InterPro" id="IPR045058">
    <property type="entry name" value="GIMA/IAN/Toc"/>
</dbReference>
<evidence type="ECO:0000256" key="10">
    <source>
        <dbReference type="ARBA" id="ARBA00022805"/>
    </source>
</evidence>
<keyword evidence="8" id="KW-0547">Nucleotide-binding</keyword>
<dbReference type="PANTHER" id="PTHR10903">
    <property type="entry name" value="GTPASE, IMAP FAMILY MEMBER-RELATED"/>
    <property type="match status" value="1"/>
</dbReference>
<dbReference type="Gene3D" id="3.40.50.300">
    <property type="entry name" value="P-loop containing nucleotide triphosphate hydrolases"/>
    <property type="match status" value="1"/>
</dbReference>
<evidence type="ECO:0000259" key="18">
    <source>
        <dbReference type="Pfam" id="PF04548"/>
    </source>
</evidence>
<evidence type="ECO:0000256" key="5">
    <source>
        <dbReference type="ARBA" id="ARBA00022640"/>
    </source>
</evidence>
<dbReference type="SUPFAM" id="SSF52540">
    <property type="entry name" value="P-loop containing nucleoside triphosphate hydrolases"/>
    <property type="match status" value="1"/>
</dbReference>
<dbReference type="PROSITE" id="PS51450">
    <property type="entry name" value="LRR"/>
    <property type="match status" value="1"/>
</dbReference>
<evidence type="ECO:0000256" key="17">
    <source>
        <dbReference type="SAM" id="MobiDB-lite"/>
    </source>
</evidence>
<keyword evidence="6" id="KW-0812">Transmembrane</keyword>
<comment type="caution">
    <text evidence="19">The sequence shown here is derived from an EMBL/GenBank/DDBJ whole genome shotgun (WGS) entry which is preliminary data.</text>
</comment>
<reference evidence="19 20" key="1">
    <citation type="submission" date="2017-11" db="EMBL/GenBank/DDBJ databases">
        <title>The genome of Rhizophagus clarus HR1 reveals common genetic basis of auxotrophy among arbuscular mycorrhizal fungi.</title>
        <authorList>
            <person name="Kobayashi Y."/>
        </authorList>
    </citation>
    <scope>NUCLEOTIDE SEQUENCE [LARGE SCALE GENOMIC DNA]</scope>
    <source>
        <strain evidence="19 20">HR1</strain>
    </source>
</reference>
<evidence type="ECO:0000256" key="11">
    <source>
        <dbReference type="ARBA" id="ARBA00022842"/>
    </source>
</evidence>
<dbReference type="AlphaFoldDB" id="A0A2Z6S5X2"/>
<dbReference type="Proteomes" id="UP000247702">
    <property type="component" value="Unassembled WGS sequence"/>
</dbReference>
<keyword evidence="20" id="KW-1185">Reference proteome</keyword>
<evidence type="ECO:0000256" key="4">
    <source>
        <dbReference type="ARBA" id="ARBA00022528"/>
    </source>
</evidence>
<dbReference type="PANTHER" id="PTHR10903:SF135">
    <property type="entry name" value="TRANSLOCASE OF CHLOROPLAST 120, CHLOROPLASTIC-RELATED"/>
    <property type="match status" value="1"/>
</dbReference>
<proteinExistence type="predicted"/>
<protein>
    <recommendedName>
        <fullName evidence="18">AIG1-type G domain-containing protein</fullName>
    </recommendedName>
</protein>
<dbReference type="Gene3D" id="3.80.10.10">
    <property type="entry name" value="Ribonuclease Inhibitor"/>
    <property type="match status" value="1"/>
</dbReference>
<dbReference type="InterPro" id="IPR006553">
    <property type="entry name" value="Leu-rich_rpt_Cys-con_subtyp"/>
</dbReference>
<dbReference type="GO" id="GO:0015031">
    <property type="term" value="P:protein transport"/>
    <property type="evidence" value="ECO:0007669"/>
    <property type="project" value="UniProtKB-KW"/>
</dbReference>
<evidence type="ECO:0000256" key="14">
    <source>
        <dbReference type="ARBA" id="ARBA00023134"/>
    </source>
</evidence>
<keyword evidence="13" id="KW-1133">Transmembrane helix</keyword>
<keyword evidence="5" id="KW-0934">Plastid</keyword>
<dbReference type="SMART" id="SM00367">
    <property type="entry name" value="LRR_CC"/>
    <property type="match status" value="2"/>
</dbReference>
<dbReference type="GO" id="GO:0046872">
    <property type="term" value="F:metal ion binding"/>
    <property type="evidence" value="ECO:0007669"/>
    <property type="project" value="UniProtKB-KW"/>
</dbReference>
<keyword evidence="10" id="KW-1002">Plastid outer membrane</keyword>
<comment type="subcellular location">
    <subcellularLocation>
        <location evidence="2">Membrane</location>
        <topology evidence="2">Single-pass membrane protein</topology>
    </subcellularLocation>
    <subcellularLocation>
        <location evidence="16">Plastid</location>
        <location evidence="16">Chloroplast outer membrane</location>
    </subcellularLocation>
</comment>
<feature type="region of interest" description="Disordered" evidence="17">
    <location>
        <begin position="445"/>
        <end position="475"/>
    </location>
</feature>
<comment type="cofactor">
    <cofactor evidence="1">
        <name>Mg(2+)</name>
        <dbReference type="ChEBI" id="CHEBI:18420"/>
    </cofactor>
</comment>
<dbReference type="InterPro" id="IPR001611">
    <property type="entry name" value="Leu-rich_rpt"/>
</dbReference>
<keyword evidence="14" id="KW-0342">GTP-binding</keyword>
<name>A0A2Z6S5X2_9GLOM</name>
<dbReference type="EMBL" id="BEXD01003926">
    <property type="protein sequence ID" value="GBC04072.1"/>
    <property type="molecule type" value="Genomic_DNA"/>
</dbReference>
<keyword evidence="15" id="KW-0472">Membrane</keyword>
<keyword evidence="3" id="KW-0813">Transport</keyword>
<evidence type="ECO:0000256" key="13">
    <source>
        <dbReference type="ARBA" id="ARBA00022989"/>
    </source>
</evidence>
<dbReference type="InterPro" id="IPR006703">
    <property type="entry name" value="G_AIG1"/>
</dbReference>
<evidence type="ECO:0000256" key="7">
    <source>
        <dbReference type="ARBA" id="ARBA00022723"/>
    </source>
</evidence>
<accession>A0A2Z6S5X2</accession>
<keyword evidence="7" id="KW-0479">Metal-binding</keyword>
<evidence type="ECO:0000256" key="12">
    <source>
        <dbReference type="ARBA" id="ARBA00022927"/>
    </source>
</evidence>
<keyword evidence="12" id="KW-0653">Protein transport</keyword>
<evidence type="ECO:0000256" key="15">
    <source>
        <dbReference type="ARBA" id="ARBA00023136"/>
    </source>
</evidence>
<evidence type="ECO:0000313" key="19">
    <source>
        <dbReference type="EMBL" id="GBC04072.1"/>
    </source>
</evidence>